<keyword evidence="3" id="KW-1185">Reference proteome</keyword>
<sequence length="204" mass="23184">MARTGAQRISKAQKIRVGEVVSRGRERDEMCSLMMRHAYQFLRGIFNILRFILRIQMMGCLGALRRPSSRPPLSYHIWREVAMDTYNLESEDMGTCESPILTPPSSKGRCIALDTISNLIFLLFAPCFLLPRIISREVFIRNCMYDVYYTDSDGYCGGVEIGEEDKGKGEVNRDVFLYFMTCGLLWAGLCNLGISFALHGMHAN</sequence>
<protein>
    <submittedName>
        <fullName evidence="2">Uncharacterized protein</fullName>
    </submittedName>
</protein>
<evidence type="ECO:0000256" key="1">
    <source>
        <dbReference type="SAM" id="Phobius"/>
    </source>
</evidence>
<reference evidence="2 3" key="1">
    <citation type="submission" date="2019-06" db="EMBL/GenBank/DDBJ databases">
        <title>Genome Sequence of the Brown Rot Fungal Pathogen Monilinia laxa.</title>
        <authorList>
            <person name="De Miccolis Angelini R.M."/>
            <person name="Landi L."/>
            <person name="Abate D."/>
            <person name="Pollastro S."/>
            <person name="Romanazzi G."/>
            <person name="Faretra F."/>
        </authorList>
    </citation>
    <scope>NUCLEOTIDE SEQUENCE [LARGE SCALE GENOMIC DNA]</scope>
    <source>
        <strain evidence="2 3">Mlax316</strain>
    </source>
</reference>
<dbReference type="EMBL" id="VIGI01000011">
    <property type="protein sequence ID" value="KAB8294313.1"/>
    <property type="molecule type" value="Genomic_DNA"/>
</dbReference>
<dbReference type="AlphaFoldDB" id="A0A5N6JYS0"/>
<accession>A0A5N6JYS0</accession>
<keyword evidence="1" id="KW-0812">Transmembrane</keyword>
<keyword evidence="1" id="KW-0472">Membrane</keyword>
<organism evidence="2 3">
    <name type="scientific">Monilinia laxa</name>
    <name type="common">Brown rot fungus</name>
    <name type="synonym">Sclerotinia laxa</name>
    <dbReference type="NCBI Taxonomy" id="61186"/>
    <lineage>
        <taxon>Eukaryota</taxon>
        <taxon>Fungi</taxon>
        <taxon>Dikarya</taxon>
        <taxon>Ascomycota</taxon>
        <taxon>Pezizomycotina</taxon>
        <taxon>Leotiomycetes</taxon>
        <taxon>Helotiales</taxon>
        <taxon>Sclerotiniaceae</taxon>
        <taxon>Monilinia</taxon>
    </lineage>
</organism>
<comment type="caution">
    <text evidence="2">The sequence shown here is derived from an EMBL/GenBank/DDBJ whole genome shotgun (WGS) entry which is preliminary data.</text>
</comment>
<name>A0A5N6JYS0_MONLA</name>
<keyword evidence="1" id="KW-1133">Transmembrane helix</keyword>
<evidence type="ECO:0000313" key="2">
    <source>
        <dbReference type="EMBL" id="KAB8294313.1"/>
    </source>
</evidence>
<feature type="transmembrane region" description="Helical" evidence="1">
    <location>
        <begin position="175"/>
        <end position="198"/>
    </location>
</feature>
<dbReference type="Proteomes" id="UP000326757">
    <property type="component" value="Unassembled WGS sequence"/>
</dbReference>
<proteinExistence type="predicted"/>
<evidence type="ECO:0000313" key="3">
    <source>
        <dbReference type="Proteomes" id="UP000326757"/>
    </source>
</evidence>
<gene>
    <name evidence="2" type="ORF">EYC80_009731</name>
</gene>